<dbReference type="FunFam" id="3.20.20.70:FF:000029">
    <property type="entry name" value="L-lactate dehydrogenase"/>
    <property type="match status" value="1"/>
</dbReference>
<protein>
    <submittedName>
        <fullName evidence="9">Alpha-hydroxy-acid oxidizing enzyme</fullName>
    </submittedName>
</protein>
<dbReference type="InterPro" id="IPR000262">
    <property type="entry name" value="FMN-dep_DH"/>
</dbReference>
<evidence type="ECO:0000256" key="7">
    <source>
        <dbReference type="PIRSR" id="PIRSR000138-2"/>
    </source>
</evidence>
<dbReference type="OrthoDB" id="9770452at2"/>
<comment type="similarity">
    <text evidence="5">Belongs to the FMN-dependent alpha-hydroxy acid dehydrogenase family.</text>
</comment>
<evidence type="ECO:0000256" key="3">
    <source>
        <dbReference type="ARBA" id="ARBA00022643"/>
    </source>
</evidence>
<gene>
    <name evidence="9" type="ORF">C1I99_25560</name>
</gene>
<reference evidence="9 10" key="1">
    <citation type="submission" date="2018-01" db="EMBL/GenBank/DDBJ databases">
        <title>Draft genome sequence of Salinispora sp. 13K206.</title>
        <authorList>
            <person name="Sahin N."/>
            <person name="Saygin H."/>
            <person name="Ay H."/>
        </authorList>
    </citation>
    <scope>NUCLEOTIDE SEQUENCE [LARGE SCALE GENOMIC DNA]</scope>
    <source>
        <strain evidence="9 10">13K206</strain>
    </source>
</reference>
<evidence type="ECO:0000256" key="1">
    <source>
        <dbReference type="ARBA" id="ARBA00001917"/>
    </source>
</evidence>
<feature type="binding site" evidence="7">
    <location>
        <position position="271"/>
    </location>
    <ligand>
        <name>glyoxylate</name>
        <dbReference type="ChEBI" id="CHEBI:36655"/>
    </ligand>
</feature>
<keyword evidence="2 7" id="KW-0285">Flavoprotein</keyword>
<dbReference type="PROSITE" id="PS51349">
    <property type="entry name" value="FMN_HYDROXY_ACID_DH_2"/>
    <property type="match status" value="1"/>
</dbReference>
<dbReference type="InterPro" id="IPR012133">
    <property type="entry name" value="Alpha-hydoxy_acid_DH_FMN"/>
</dbReference>
<dbReference type="PIRSF" id="PIRSF000138">
    <property type="entry name" value="Al-hdrx_acd_dh"/>
    <property type="match status" value="1"/>
</dbReference>
<feature type="domain" description="FMN hydroxy acid dehydrogenase" evidence="8">
    <location>
        <begin position="14"/>
        <end position="375"/>
    </location>
</feature>
<dbReference type="InterPro" id="IPR008259">
    <property type="entry name" value="FMN_hydac_DH_AS"/>
</dbReference>
<feature type="binding site" evidence="7">
    <location>
        <position position="274"/>
    </location>
    <ligand>
        <name>glyoxylate</name>
        <dbReference type="ChEBI" id="CHEBI:36655"/>
    </ligand>
</feature>
<name>A0A2W2BQ86_9ACTN</name>
<dbReference type="PROSITE" id="PS00557">
    <property type="entry name" value="FMN_HYDROXY_ACID_DH_1"/>
    <property type="match status" value="1"/>
</dbReference>
<accession>A0A2W2BQ86</accession>
<dbReference type="InterPro" id="IPR013785">
    <property type="entry name" value="Aldolase_TIM"/>
</dbReference>
<feature type="binding site" evidence="7">
    <location>
        <position position="179"/>
    </location>
    <ligand>
        <name>glyoxylate</name>
        <dbReference type="ChEBI" id="CHEBI:36655"/>
    </ligand>
</feature>
<evidence type="ECO:0000256" key="6">
    <source>
        <dbReference type="PIRSR" id="PIRSR000138-1"/>
    </source>
</evidence>
<comment type="caution">
    <text evidence="9">The sequence shown here is derived from an EMBL/GenBank/DDBJ whole genome shotgun (WGS) entry which is preliminary data.</text>
</comment>
<dbReference type="SUPFAM" id="SSF51395">
    <property type="entry name" value="FMN-linked oxidoreductases"/>
    <property type="match status" value="1"/>
</dbReference>
<feature type="binding site" evidence="7">
    <location>
        <begin position="302"/>
        <end position="306"/>
    </location>
    <ligand>
        <name>FMN</name>
        <dbReference type="ChEBI" id="CHEBI:58210"/>
    </ligand>
</feature>
<dbReference type="GO" id="GO:0010181">
    <property type="term" value="F:FMN binding"/>
    <property type="evidence" value="ECO:0007669"/>
    <property type="project" value="InterPro"/>
</dbReference>
<keyword evidence="3 7" id="KW-0288">FMN</keyword>
<proteinExistence type="inferred from homology"/>
<dbReference type="Proteomes" id="UP000248749">
    <property type="component" value="Unassembled WGS sequence"/>
</dbReference>
<feature type="binding site" evidence="7">
    <location>
        <begin position="325"/>
        <end position="326"/>
    </location>
    <ligand>
        <name>FMN</name>
        <dbReference type="ChEBI" id="CHEBI:58210"/>
    </ligand>
</feature>
<evidence type="ECO:0000256" key="5">
    <source>
        <dbReference type="ARBA" id="ARBA00024042"/>
    </source>
</evidence>
<sequence>MAEAVLPTPDVPLGVAPAPAGLADLAEAARAVLPVEVWDFIDGGSGAETTLAANRRALDRVAVLPRVLRGVHAARTEARLLGATHAMPVAVAPMAYQRLVHSEGEPALAAAAGAAGVPYVASTLSSVPIEQIAAAGGAVWFQLYWLRDRGLVADLLDRAHAAGCAALAVTVDVPILGRRLRDVRNAFAIPPHVTAANLPAGRDDLAHAAAPGVSAVAAHTGEVFAPAVSWADLDWLRGRTALPLVVKGILDPRDAELAVAAGADAVVVSNHGGRQLDGAPASASALPGVVAAVAGRCEVLLDSGVRGGVDVLRGLALGAHGVLVGRPMLWALAAGGRAGAEAALALLADEFRDALTLAGCADPAAARELRTMTVE</sequence>
<feature type="binding site" evidence="7">
    <location>
        <position position="170"/>
    </location>
    <ligand>
        <name>FMN</name>
        <dbReference type="ChEBI" id="CHEBI:58210"/>
    </ligand>
</feature>
<feature type="binding site" evidence="7">
    <location>
        <position position="144"/>
    </location>
    <ligand>
        <name>glyoxylate</name>
        <dbReference type="ChEBI" id="CHEBI:36655"/>
    </ligand>
</feature>
<evidence type="ECO:0000259" key="8">
    <source>
        <dbReference type="PROSITE" id="PS51349"/>
    </source>
</evidence>
<dbReference type="InterPro" id="IPR037396">
    <property type="entry name" value="FMN_HAD"/>
</dbReference>
<feature type="active site" description="Proton acceptor" evidence="6">
    <location>
        <position position="271"/>
    </location>
</feature>
<evidence type="ECO:0000313" key="10">
    <source>
        <dbReference type="Proteomes" id="UP000248749"/>
    </source>
</evidence>
<feature type="binding site" evidence="7">
    <location>
        <position position="122"/>
    </location>
    <ligand>
        <name>FMN</name>
        <dbReference type="ChEBI" id="CHEBI:58210"/>
    </ligand>
</feature>
<dbReference type="Pfam" id="PF01070">
    <property type="entry name" value="FMN_dh"/>
    <property type="match status" value="1"/>
</dbReference>
<evidence type="ECO:0000256" key="2">
    <source>
        <dbReference type="ARBA" id="ARBA00022630"/>
    </source>
</evidence>
<organism evidence="9 10">
    <name type="scientific">Micromonospora deserti</name>
    <dbReference type="NCBI Taxonomy" id="2070366"/>
    <lineage>
        <taxon>Bacteria</taxon>
        <taxon>Bacillati</taxon>
        <taxon>Actinomycetota</taxon>
        <taxon>Actinomycetes</taxon>
        <taxon>Micromonosporales</taxon>
        <taxon>Micromonosporaceae</taxon>
        <taxon>Micromonospora</taxon>
    </lineage>
</organism>
<feature type="binding site" evidence="7">
    <location>
        <position position="142"/>
    </location>
    <ligand>
        <name>FMN</name>
        <dbReference type="ChEBI" id="CHEBI:58210"/>
    </ligand>
</feature>
<evidence type="ECO:0000256" key="4">
    <source>
        <dbReference type="ARBA" id="ARBA00023002"/>
    </source>
</evidence>
<keyword evidence="10" id="KW-1185">Reference proteome</keyword>
<dbReference type="CDD" id="cd02809">
    <property type="entry name" value="alpha_hydroxyacid_oxid_FMN"/>
    <property type="match status" value="1"/>
</dbReference>
<dbReference type="AlphaFoldDB" id="A0A2W2BQ86"/>
<feature type="binding site" evidence="7">
    <location>
        <position position="247"/>
    </location>
    <ligand>
        <name>FMN</name>
        <dbReference type="ChEBI" id="CHEBI:58210"/>
    </ligand>
</feature>
<dbReference type="RefSeq" id="WP_111136759.1">
    <property type="nucleotide sequence ID" value="NZ_POUB01000252.1"/>
</dbReference>
<feature type="binding site" evidence="7">
    <location>
        <begin position="93"/>
        <end position="95"/>
    </location>
    <ligand>
        <name>FMN</name>
        <dbReference type="ChEBI" id="CHEBI:58210"/>
    </ligand>
</feature>
<comment type="cofactor">
    <cofactor evidence="1">
        <name>FMN</name>
        <dbReference type="ChEBI" id="CHEBI:58210"/>
    </cofactor>
</comment>
<dbReference type="EMBL" id="POUB01000252">
    <property type="protein sequence ID" value="PZF89345.1"/>
    <property type="molecule type" value="Genomic_DNA"/>
</dbReference>
<dbReference type="PANTHER" id="PTHR10578:SF107">
    <property type="entry name" value="2-HYDROXYACID OXIDASE 1"/>
    <property type="match status" value="1"/>
</dbReference>
<keyword evidence="4" id="KW-0560">Oxidoreductase</keyword>
<dbReference type="GO" id="GO:0016614">
    <property type="term" value="F:oxidoreductase activity, acting on CH-OH group of donors"/>
    <property type="evidence" value="ECO:0007669"/>
    <property type="project" value="UniProtKB-ARBA"/>
</dbReference>
<dbReference type="Gene3D" id="3.20.20.70">
    <property type="entry name" value="Aldolase class I"/>
    <property type="match status" value="1"/>
</dbReference>
<evidence type="ECO:0000313" key="9">
    <source>
        <dbReference type="EMBL" id="PZF89345.1"/>
    </source>
</evidence>
<dbReference type="PANTHER" id="PTHR10578">
    <property type="entry name" value="S -2-HYDROXY-ACID OXIDASE-RELATED"/>
    <property type="match status" value="1"/>
</dbReference>
<feature type="binding site" evidence="7">
    <location>
        <position position="269"/>
    </location>
    <ligand>
        <name>FMN</name>
        <dbReference type="ChEBI" id="CHEBI:58210"/>
    </ligand>
</feature>